<evidence type="ECO:0000313" key="2">
    <source>
        <dbReference type="Proteomes" id="UP000432694"/>
    </source>
</evidence>
<dbReference type="AlphaFoldDB" id="A0A7X1QV70"/>
<organism evidence="1 2">
    <name type="scientific">Streptococcus mitis</name>
    <dbReference type="NCBI Taxonomy" id="28037"/>
    <lineage>
        <taxon>Bacteria</taxon>
        <taxon>Bacillati</taxon>
        <taxon>Bacillota</taxon>
        <taxon>Bacilli</taxon>
        <taxon>Lactobacillales</taxon>
        <taxon>Streptococcaceae</taxon>
        <taxon>Streptococcus</taxon>
        <taxon>Streptococcus mitis group</taxon>
    </lineage>
</organism>
<reference evidence="1 2" key="1">
    <citation type="submission" date="2019-10" db="EMBL/GenBank/DDBJ databases">
        <title>Streptococcus mitis of the oral and urogenital tracts.</title>
        <authorList>
            <person name="Price T."/>
            <person name="Mores C.R."/>
            <person name="Putonti C."/>
            <person name="Wolfe A.J."/>
        </authorList>
    </citation>
    <scope>NUCLEOTIDE SEQUENCE [LARGE SCALE GENOMIC DNA]</scope>
    <source>
        <strain evidence="1 2">SM50</strain>
    </source>
</reference>
<dbReference type="Proteomes" id="UP000432694">
    <property type="component" value="Unassembled WGS sequence"/>
</dbReference>
<accession>A0A7X1QV70</accession>
<evidence type="ECO:0000313" key="1">
    <source>
        <dbReference type="EMBL" id="MQQ01440.1"/>
    </source>
</evidence>
<name>A0A7X1QV70_STRMT</name>
<gene>
    <name evidence="1" type="ORF">GEZ98_00645</name>
</gene>
<dbReference type="EMBL" id="WIJB01000001">
    <property type="protein sequence ID" value="MQQ01440.1"/>
    <property type="molecule type" value="Genomic_DNA"/>
</dbReference>
<sequence length="244" mass="29959">MKMINNKNNKLEHLVYFQKLLEKLSPNSMNIDNFIQHSFSEILERQYQHDKSKKEVRNRNEFREKYFQVDERTYRRWRNNEVDSIRNDSLPDFRKLSVLKEMYNENHINEFYKQTENQDLNIYLKICYQLRKHTLLLPILEGVLLNMEKNKDLPPIDYWEKLKYISNIVIDMEICDLKQGDLSLPAHSFDRKNSLIKMNNSFIRDKKSKLYIIDYKNLWSLKKNNLRNFDYYQKEIDNEKNRDN</sequence>
<comment type="caution">
    <text evidence="1">The sequence shown here is derived from an EMBL/GenBank/DDBJ whole genome shotgun (WGS) entry which is preliminary data.</text>
</comment>
<protein>
    <submittedName>
        <fullName evidence="1">Uncharacterized protein</fullName>
    </submittedName>
</protein>
<proteinExistence type="predicted"/>